<evidence type="ECO:0000256" key="1">
    <source>
        <dbReference type="SAM" id="Phobius"/>
    </source>
</evidence>
<dbReference type="Proteomes" id="UP000008524">
    <property type="component" value="Chromosome 9"/>
</dbReference>
<keyword evidence="2" id="KW-0732">Signal</keyword>
<proteinExistence type="predicted"/>
<evidence type="ECO:0000256" key="2">
    <source>
        <dbReference type="SAM" id="SignalP"/>
    </source>
</evidence>
<reference evidence="3 4" key="2">
    <citation type="journal article" date="2005" name="Science">
        <title>The genome of the African trypanosome Trypanosoma brucei.</title>
        <authorList>
            <person name="Berriman M."/>
            <person name="Ghedin E."/>
            <person name="Hertz-Fowler C."/>
            <person name="Blandin G."/>
            <person name="Renauld H."/>
            <person name="Bartholomeu D.C."/>
            <person name="Lennard N.J."/>
            <person name="Caler E."/>
            <person name="Hamlin N.E."/>
            <person name="Haas B."/>
            <person name="Bohme U."/>
            <person name="Hannick L."/>
            <person name="Aslett M.A."/>
            <person name="Shallom J."/>
            <person name="Marcello L."/>
            <person name="Hou L."/>
            <person name="Wickstead B."/>
            <person name="Alsmark U.C."/>
            <person name="Arrowsmith C."/>
            <person name="Atkin R.J."/>
            <person name="Barron A.J."/>
            <person name="Bringaud F."/>
            <person name="Brooks K."/>
            <person name="Carrington M."/>
            <person name="Cherevach I."/>
            <person name="Chillingworth T.J."/>
            <person name="Churcher C."/>
            <person name="Clark L.N."/>
            <person name="Corton C.H."/>
            <person name="Cronin A."/>
            <person name="Davies R.M."/>
            <person name="Doggett J."/>
            <person name="Djikeng A."/>
            <person name="Feldblyum T."/>
            <person name="Field M.C."/>
            <person name="Fraser A."/>
            <person name="Goodhead I."/>
            <person name="Hance Z."/>
            <person name="Harper D."/>
            <person name="Harris B.R."/>
            <person name="Hauser H."/>
            <person name="Hostetler J."/>
            <person name="Ivens A."/>
            <person name="Jagels K."/>
            <person name="Johnson D."/>
            <person name="Johnson J."/>
            <person name="Jones K."/>
            <person name="Kerhornou A.X."/>
            <person name="Koo H."/>
            <person name="Larke N."/>
            <person name="Landfear S."/>
            <person name="Larkin C."/>
            <person name="Leech V."/>
            <person name="Line A."/>
            <person name="Lord A."/>
            <person name="Macleod A."/>
            <person name="Mooney P.J."/>
            <person name="Moule S."/>
            <person name="Martin D.M."/>
            <person name="Morgan G.W."/>
            <person name="Mungall K."/>
            <person name="Norbertczak H."/>
            <person name="Ormond D."/>
            <person name="Pai G."/>
            <person name="Peacock C.S."/>
            <person name="Peterson J."/>
            <person name="Quail M.A."/>
            <person name="Rabbinowitsch E."/>
            <person name="Rajandream M.A."/>
            <person name="Reitter C."/>
            <person name="Salzberg S.L."/>
            <person name="Sanders M."/>
            <person name="Schobel S."/>
            <person name="Sharp S."/>
            <person name="Simmonds M."/>
            <person name="Simpson A.J."/>
            <person name="Tallon L."/>
            <person name="Turner C.M."/>
            <person name="Tait A."/>
            <person name="Tivey A.R."/>
            <person name="Van Aken S."/>
            <person name="Walker D."/>
            <person name="Wanless D."/>
            <person name="Wang S."/>
            <person name="White B."/>
            <person name="White O."/>
            <person name="Whitehead S."/>
            <person name="Woodward J."/>
            <person name="Wortman J."/>
            <person name="Adams M.D."/>
            <person name="Embley T.M."/>
            <person name="Gull K."/>
            <person name="Ullu E."/>
            <person name="Barry J.D."/>
            <person name="Fairlamb A.H."/>
            <person name="Opperdoes F."/>
            <person name="Barrell B.G."/>
            <person name="Donelson J.E."/>
            <person name="Hall N."/>
            <person name="Fraser C.M."/>
            <person name="Melville S.E."/>
            <person name="El-Sayed N.M."/>
        </authorList>
    </citation>
    <scope>NUCLEOTIDE SEQUENCE [LARGE SCALE GENOMIC DNA]</scope>
    <source>
        <strain evidence="3 4">927/4 GUTat10.1</strain>
    </source>
</reference>
<reference evidence="3 4" key="1">
    <citation type="journal article" date="2005" name="Science">
        <title>Comparative genomics of trypanosomatid parasitic protozoa.</title>
        <authorList>
            <person name="El-Sayed N.M."/>
            <person name="Myler P.J."/>
            <person name="Blandin G."/>
            <person name="Berriman M."/>
            <person name="Crabtree J."/>
            <person name="Aggarwal G."/>
            <person name="Caler E."/>
            <person name="Renauld H."/>
            <person name="Worthey E.A."/>
            <person name="Hertz-Fowler C."/>
            <person name="Ghedin E."/>
            <person name="Peacock C."/>
            <person name="Bartholomeu D.C."/>
            <person name="Haas B.J."/>
            <person name="Tran A.N."/>
            <person name="Wortman J.R."/>
            <person name="Alsmark U.C."/>
            <person name="Angiuoli S."/>
            <person name="Anupama A."/>
            <person name="Badger J."/>
            <person name="Bringaud F."/>
            <person name="Cadag E."/>
            <person name="Carlton J.M."/>
            <person name="Cerqueira G.C."/>
            <person name="Creasy T."/>
            <person name="Delcher A.L."/>
            <person name="Djikeng A."/>
            <person name="Embley T.M."/>
            <person name="Hauser C."/>
            <person name="Ivens A.C."/>
            <person name="Kummerfeld S.K."/>
            <person name="Pereira-Leal J.B."/>
            <person name="Nilsson D."/>
            <person name="Peterson J."/>
            <person name="Salzberg S.L."/>
            <person name="Shallom J."/>
            <person name="Silva J.C."/>
            <person name="Sundaram J."/>
            <person name="Westenberger S."/>
            <person name="White O."/>
            <person name="Melville S.E."/>
            <person name="Donelson J.E."/>
            <person name="Andersson B."/>
            <person name="Stuart K.D."/>
            <person name="Hall N."/>
        </authorList>
    </citation>
    <scope>NUCLEOTIDE SEQUENCE [LARGE SCALE GENOMIC DNA]</scope>
    <source>
        <strain evidence="3 4">927/4 GUTat10.1</strain>
    </source>
</reference>
<dbReference type="PaxDb" id="5691-EAN76241"/>
<accession>Q38G29</accession>
<keyword evidence="1" id="KW-0812">Transmembrane</keyword>
<dbReference type="EMBL" id="CM000207">
    <property type="protein sequence ID" value="EAN76241.1"/>
    <property type="molecule type" value="Genomic_DNA"/>
</dbReference>
<dbReference type="VEuPathDB" id="TriTrypDB:Tb927.9.790"/>
<evidence type="ECO:0000313" key="4">
    <source>
        <dbReference type="Proteomes" id="UP000008524"/>
    </source>
</evidence>
<organism evidence="3 4">
    <name type="scientific">Trypanosoma brucei brucei (strain 927/4 GUTat10.1)</name>
    <dbReference type="NCBI Taxonomy" id="185431"/>
    <lineage>
        <taxon>Eukaryota</taxon>
        <taxon>Discoba</taxon>
        <taxon>Euglenozoa</taxon>
        <taxon>Kinetoplastea</taxon>
        <taxon>Metakinetoplastina</taxon>
        <taxon>Trypanosomatida</taxon>
        <taxon>Trypanosomatidae</taxon>
        <taxon>Trypanosoma</taxon>
    </lineage>
</organism>
<dbReference type="InParanoid" id="Q38G29"/>
<dbReference type="AlphaFoldDB" id="Q38G29"/>
<keyword evidence="1" id="KW-1133">Transmembrane helix</keyword>
<keyword evidence="1" id="KW-0472">Membrane</keyword>
<keyword evidence="4" id="KW-1185">Reference proteome</keyword>
<name>Q38G29_TRYB2</name>
<feature type="chain" id="PRO_5004221971" description="T. brucei spp.-specific protein" evidence="2">
    <location>
        <begin position="23"/>
        <end position="115"/>
    </location>
</feature>
<feature type="transmembrane region" description="Helical" evidence="1">
    <location>
        <begin position="37"/>
        <end position="58"/>
    </location>
</feature>
<dbReference type="GeneID" id="3659890"/>
<evidence type="ECO:0008006" key="5">
    <source>
        <dbReference type="Google" id="ProtNLM"/>
    </source>
</evidence>
<dbReference type="KEGG" id="tbr:Tb09.142.0440"/>
<dbReference type="RefSeq" id="XP_803395.1">
    <property type="nucleotide sequence ID" value="XM_798302.1"/>
</dbReference>
<protein>
    <recommendedName>
        <fullName evidence="5">T. brucei spp.-specific protein</fullName>
    </recommendedName>
</protein>
<evidence type="ECO:0000313" key="3">
    <source>
        <dbReference type="EMBL" id="EAN76241.1"/>
    </source>
</evidence>
<feature type="signal peptide" evidence="2">
    <location>
        <begin position="1"/>
        <end position="22"/>
    </location>
</feature>
<sequence length="115" mass="12740">MCFPNCINNMLSMLCSIATTAAARVSSALLFMGCSIITYGRFSMVSLFPFVVIVMNFFPFPPEVPPYDFSHTGNILFPVDNYASCESVGIAFEFLWKVPSQKNPLLRLACHVSVV</sequence>
<gene>
    <name evidence="3" type="ORF">Tb09.142.0440</name>
</gene>